<proteinExistence type="predicted"/>
<evidence type="ECO:0000313" key="1">
    <source>
        <dbReference type="EMBL" id="KGH06917.1"/>
    </source>
</evidence>
<sequence length="48" mass="5817">MNGSECFEFERILHAKFEAFAQTNSEWIFPLYGTKFFIEFARSHDFEF</sequence>
<evidence type="ECO:0000313" key="2">
    <source>
        <dbReference type="Proteomes" id="UP000029549"/>
    </source>
</evidence>
<keyword evidence="2" id="KW-1185">Reference proteome</keyword>
<comment type="caution">
    <text evidence="1">The sequence shown here is derived from an EMBL/GenBank/DDBJ whole genome shotgun (WGS) entry which is preliminary data.</text>
</comment>
<name>A0A0E3BPZ7_9BURK</name>
<dbReference type="Proteomes" id="UP000029549">
    <property type="component" value="Unassembled WGS sequence"/>
</dbReference>
<accession>A0A0E3BPZ7</accession>
<protein>
    <submittedName>
        <fullName evidence="1">Uncharacterized protein</fullName>
    </submittedName>
</protein>
<organism evidence="1 2">
    <name type="scientific">Comamonas thiooxydans</name>
    <dbReference type="NCBI Taxonomy" id="363952"/>
    <lineage>
        <taxon>Bacteria</taxon>
        <taxon>Pseudomonadati</taxon>
        <taxon>Pseudomonadota</taxon>
        <taxon>Betaproteobacteria</taxon>
        <taxon>Burkholderiales</taxon>
        <taxon>Comamonadaceae</taxon>
        <taxon>Comamonas</taxon>
    </lineage>
</organism>
<reference evidence="1 2" key="1">
    <citation type="submission" date="2013-09" db="EMBL/GenBank/DDBJ databases">
        <title>High correlation between genotypes and phenotypes of environmental bacteria Comamonas testosteroni strains.</title>
        <authorList>
            <person name="Liu L."/>
            <person name="Zhu W."/>
            <person name="Xia X."/>
            <person name="Xu B."/>
            <person name="Luo M."/>
            <person name="Wang G."/>
        </authorList>
    </citation>
    <scope>NUCLEOTIDE SEQUENCE [LARGE SCALE GENOMIC DNA]</scope>
    <source>
        <strain evidence="1 2">DF2</strain>
    </source>
</reference>
<dbReference type="EMBL" id="AWTP01000140">
    <property type="protein sequence ID" value="KGH06917.1"/>
    <property type="molecule type" value="Genomic_DNA"/>
</dbReference>
<dbReference type="AlphaFoldDB" id="A0A0E3BPZ7"/>
<gene>
    <name evidence="1" type="ORF">P608_21725</name>
</gene>